<comment type="caution">
    <text evidence="4">The sequence shown here is derived from an EMBL/GenBank/DDBJ whole genome shotgun (WGS) entry which is preliminary data.</text>
</comment>
<dbReference type="GO" id="GO:0004789">
    <property type="term" value="F:thiamine-phosphate diphosphorylase activity"/>
    <property type="evidence" value="ECO:0007669"/>
    <property type="project" value="TreeGrafter"/>
</dbReference>
<dbReference type="Gene3D" id="3.20.20.70">
    <property type="entry name" value="Aldolase class I"/>
    <property type="match status" value="1"/>
</dbReference>
<evidence type="ECO:0000313" key="4">
    <source>
        <dbReference type="EMBL" id="HBK52922.1"/>
    </source>
</evidence>
<evidence type="ECO:0000313" key="5">
    <source>
        <dbReference type="Proteomes" id="UP000263273"/>
    </source>
</evidence>
<protein>
    <submittedName>
        <fullName evidence="4">Thiamine phosphate synthase</fullName>
    </submittedName>
</protein>
<dbReference type="GO" id="GO:0005737">
    <property type="term" value="C:cytoplasm"/>
    <property type="evidence" value="ECO:0007669"/>
    <property type="project" value="TreeGrafter"/>
</dbReference>
<gene>
    <name evidence="4" type="ORF">DDZ44_03145</name>
</gene>
<feature type="domain" description="Thiamine phosphate synthase/TenI" evidence="3">
    <location>
        <begin position="1"/>
        <end position="105"/>
    </location>
</feature>
<feature type="non-terminal residue" evidence="4">
    <location>
        <position position="120"/>
    </location>
</feature>
<dbReference type="EMBL" id="DNZF01000066">
    <property type="protein sequence ID" value="HBK52922.1"/>
    <property type="molecule type" value="Genomic_DNA"/>
</dbReference>
<evidence type="ECO:0000259" key="3">
    <source>
        <dbReference type="Pfam" id="PF02581"/>
    </source>
</evidence>
<organism evidence="4 5">
    <name type="scientific">Syntrophomonas wolfei</name>
    <dbReference type="NCBI Taxonomy" id="863"/>
    <lineage>
        <taxon>Bacteria</taxon>
        <taxon>Bacillati</taxon>
        <taxon>Bacillota</taxon>
        <taxon>Clostridia</taxon>
        <taxon>Eubacteriales</taxon>
        <taxon>Syntrophomonadaceae</taxon>
        <taxon>Syntrophomonas</taxon>
    </lineage>
</organism>
<proteinExistence type="predicted"/>
<reference evidence="4 5" key="1">
    <citation type="journal article" date="2018" name="Nat. Biotechnol.">
        <title>A standardized bacterial taxonomy based on genome phylogeny substantially revises the tree of life.</title>
        <authorList>
            <person name="Parks D.H."/>
            <person name="Chuvochina M."/>
            <person name="Waite D.W."/>
            <person name="Rinke C."/>
            <person name="Skarshewski A."/>
            <person name="Chaumeil P.A."/>
            <person name="Hugenholtz P."/>
        </authorList>
    </citation>
    <scope>NUCLEOTIDE SEQUENCE [LARGE SCALE GENOMIC DNA]</scope>
    <source>
        <strain evidence="4">UBA10948</strain>
    </source>
</reference>
<dbReference type="STRING" id="378794.GCA_001570625_02012"/>
<evidence type="ECO:0000256" key="2">
    <source>
        <dbReference type="ARBA" id="ARBA00022977"/>
    </source>
</evidence>
<keyword evidence="2" id="KW-0784">Thiamine biosynthesis</keyword>
<dbReference type="SUPFAM" id="SSF51391">
    <property type="entry name" value="Thiamin phosphate synthase"/>
    <property type="match status" value="1"/>
</dbReference>
<dbReference type="Pfam" id="PF02581">
    <property type="entry name" value="TMP-TENI"/>
    <property type="match status" value="1"/>
</dbReference>
<dbReference type="GO" id="GO:0009228">
    <property type="term" value="P:thiamine biosynthetic process"/>
    <property type="evidence" value="ECO:0007669"/>
    <property type="project" value="UniProtKB-KW"/>
</dbReference>
<dbReference type="PANTHER" id="PTHR20857:SF15">
    <property type="entry name" value="THIAMINE-PHOSPHATE SYNTHASE"/>
    <property type="match status" value="1"/>
</dbReference>
<evidence type="ECO:0000256" key="1">
    <source>
        <dbReference type="ARBA" id="ARBA00004948"/>
    </source>
</evidence>
<dbReference type="InterPro" id="IPR013785">
    <property type="entry name" value="Aldolase_TIM"/>
</dbReference>
<name>A0A354YXH8_9FIRM</name>
<dbReference type="InterPro" id="IPR036206">
    <property type="entry name" value="ThiamineP_synth_sf"/>
</dbReference>
<dbReference type="AlphaFoldDB" id="A0A354YXH8"/>
<dbReference type="CDD" id="cd00564">
    <property type="entry name" value="TMP_TenI"/>
    <property type="match status" value="1"/>
</dbReference>
<comment type="pathway">
    <text evidence="1">Cofactor biosynthesis; thiamine diphosphate biosynthesis.</text>
</comment>
<sequence length="120" mass="12761">HLGQEDLPLPVARSLLGREKIIGLSINKREEAWEGEKMGADYLGVSPVFATPTKADAPPATGLEFLASLRQEIKIPLVAIGGINKENLKMIKETGADGAAVISALMGASDIEGEARKLRQ</sequence>
<accession>A0A354YXH8</accession>
<dbReference type="Proteomes" id="UP000263273">
    <property type="component" value="Unassembled WGS sequence"/>
</dbReference>
<dbReference type="PANTHER" id="PTHR20857">
    <property type="entry name" value="THIAMINE-PHOSPHATE PYROPHOSPHORYLASE"/>
    <property type="match status" value="1"/>
</dbReference>
<dbReference type="InterPro" id="IPR022998">
    <property type="entry name" value="ThiamineP_synth_TenI"/>
</dbReference>
<feature type="non-terminal residue" evidence="4">
    <location>
        <position position="1"/>
    </location>
</feature>